<feature type="compositionally biased region" description="Low complexity" evidence="1">
    <location>
        <begin position="65"/>
        <end position="74"/>
    </location>
</feature>
<feature type="compositionally biased region" description="Basic and acidic residues" evidence="1">
    <location>
        <begin position="792"/>
        <end position="802"/>
    </location>
</feature>
<reference evidence="2 3" key="1">
    <citation type="submission" date="2015-01" db="EMBL/GenBank/DDBJ databases">
        <title>Genome of allotetraploid Gossypium barbadense reveals genomic plasticity and fiber elongation in cotton evolution.</title>
        <authorList>
            <person name="Chen X."/>
            <person name="Liu X."/>
            <person name="Zhao B."/>
            <person name="Zheng H."/>
            <person name="Hu Y."/>
            <person name="Lu G."/>
            <person name="Yang C."/>
            <person name="Chen J."/>
            <person name="Shan C."/>
            <person name="Zhang L."/>
            <person name="Zhou Y."/>
            <person name="Wang L."/>
            <person name="Guo W."/>
            <person name="Bai Y."/>
            <person name="Ruan J."/>
            <person name="Shangguan X."/>
            <person name="Mao Y."/>
            <person name="Jiang J."/>
            <person name="Zhu Y."/>
            <person name="Lei J."/>
            <person name="Kang H."/>
            <person name="Chen S."/>
            <person name="He X."/>
            <person name="Wang R."/>
            <person name="Wang Y."/>
            <person name="Chen J."/>
            <person name="Wang L."/>
            <person name="Yu S."/>
            <person name="Wang B."/>
            <person name="Wei J."/>
            <person name="Song S."/>
            <person name="Lu X."/>
            <person name="Gao Z."/>
            <person name="Gu W."/>
            <person name="Deng X."/>
            <person name="Ma D."/>
            <person name="Wang S."/>
            <person name="Liang W."/>
            <person name="Fang L."/>
            <person name="Cai C."/>
            <person name="Zhu X."/>
            <person name="Zhou B."/>
            <person name="Zhang Y."/>
            <person name="Chen Z."/>
            <person name="Xu S."/>
            <person name="Zhu R."/>
            <person name="Wang S."/>
            <person name="Zhang T."/>
            <person name="Zhao G."/>
        </authorList>
    </citation>
    <scope>NUCLEOTIDE SEQUENCE [LARGE SCALE GENOMIC DNA]</scope>
    <source>
        <strain evidence="3">cv. Xinhai21</strain>
        <tissue evidence="2">Leaf</tissue>
    </source>
</reference>
<gene>
    <name evidence="2" type="ORF">GOBAR_AA39893</name>
</gene>
<dbReference type="Proteomes" id="UP000239757">
    <property type="component" value="Unassembled WGS sequence"/>
</dbReference>
<feature type="region of interest" description="Disordered" evidence="1">
    <location>
        <begin position="228"/>
        <end position="317"/>
    </location>
</feature>
<evidence type="ECO:0000313" key="2">
    <source>
        <dbReference type="EMBL" id="PPR80820.1"/>
    </source>
</evidence>
<feature type="compositionally biased region" description="Polar residues" evidence="1">
    <location>
        <begin position="138"/>
        <end position="156"/>
    </location>
</feature>
<dbReference type="OrthoDB" id="540503at2759"/>
<sequence>MDAYQQQQHRYMRPPPPPPPQASPTDPHLQQQHYYQYQPPQPPPRAAAPPPPGSWYSNEFQFQYQQHHNQSHSVPPHHHPPSPQQPPSQWGPPPHPDDSAYPPPPPLPFPPHHHNGSNHFAPPPPPPPPRPYMPPSQIPNTFSHVNQEWSNPNWSHHQAHNNVEDWGAKAREWANTRAAMQDQPVQSQITPAGRPEDQNHFHDPYSQAVDPHYMDAQQALPISSYQQFPVPAASPHGPPPTYPTETLSNNSRSSSYIPDGCLPYNVRDGTSARDPNSGFLHQESLPASSSVHLQEVPSSYSSVSGKEKSADQKEQSYKPFPLPISSAQESAYHMQPPLPDTGRSVLSEQSLLYGNQTAAPAADLSDRPLDFAPRFNNDHDPQMLSNYAAHHESLGTVRGVDPVAISSSINSWTPPVAPDAVYPPVLPPGAQHDPLSVPSPVAGHPAPSFPRFPGPSFQPHIPSATAPFGLGVGAQLHPAAAFPGDTYGAIPERPKMGPVPNWLKEEILRNKATIAKSSLELPKEETESIEDEAVDKSLAKNDQADSKSIDSSKSTEEEDDDEDYVEAARTAAINQEIKRVLTEVLLKCAVDLIHAFDQVTDELFSEIATKVVNEDDSTIEVDHNTAASSHKVSPSSSLAPTPKASARVLVPDKNDRHESRKSSFSKDPDSGRELEVIKSRGEQKGDENHMREDERHRKQKIEDRNSSKEREKEPKSGEKAKESDSRKRSSHHDAKDDKKDADRSNRASAKEDVGRKRERTKEEDRSRHKRGSDSSRHKRRRSSSISSRGRKSKDNSSDHANESSDAASDGSKRKSRSRKQRSSPSPIKSRRRLLVGYWHYSCLLSPWQALSVLFVFVQILS</sequence>
<protein>
    <submittedName>
        <fullName evidence="2">Uncharacterized protein</fullName>
    </submittedName>
</protein>
<feature type="compositionally biased region" description="Basic and acidic residues" evidence="1">
    <location>
        <begin position="534"/>
        <end position="555"/>
    </location>
</feature>
<feature type="compositionally biased region" description="Polar residues" evidence="1">
    <location>
        <begin position="55"/>
        <end position="64"/>
    </location>
</feature>
<evidence type="ECO:0000256" key="1">
    <source>
        <dbReference type="SAM" id="MobiDB-lite"/>
    </source>
</evidence>
<feature type="compositionally biased region" description="Basic and acidic residues" evidence="1">
    <location>
        <begin position="305"/>
        <end position="316"/>
    </location>
</feature>
<feature type="compositionally biased region" description="Basic and acidic residues" evidence="1">
    <location>
        <begin position="650"/>
        <end position="775"/>
    </location>
</feature>
<feature type="compositionally biased region" description="Pro residues" evidence="1">
    <location>
        <begin position="39"/>
        <end position="53"/>
    </location>
</feature>
<accession>A0A2P5VPW1</accession>
<feature type="region of interest" description="Disordered" evidence="1">
    <location>
        <begin position="1"/>
        <end position="207"/>
    </location>
</feature>
<dbReference type="AlphaFoldDB" id="A0A2P5VPW1"/>
<feature type="compositionally biased region" description="Pro residues" evidence="1">
    <location>
        <begin position="101"/>
        <end position="110"/>
    </location>
</feature>
<feature type="compositionally biased region" description="Low complexity" evidence="1">
    <location>
        <begin position="628"/>
        <end position="637"/>
    </location>
</feature>
<feature type="compositionally biased region" description="Pro residues" evidence="1">
    <location>
        <begin position="13"/>
        <end position="22"/>
    </location>
</feature>
<organism evidence="2 3">
    <name type="scientific">Gossypium barbadense</name>
    <name type="common">Sea Island cotton</name>
    <name type="synonym">Hibiscus barbadensis</name>
    <dbReference type="NCBI Taxonomy" id="3634"/>
    <lineage>
        <taxon>Eukaryota</taxon>
        <taxon>Viridiplantae</taxon>
        <taxon>Streptophyta</taxon>
        <taxon>Embryophyta</taxon>
        <taxon>Tracheophyta</taxon>
        <taxon>Spermatophyta</taxon>
        <taxon>Magnoliopsida</taxon>
        <taxon>eudicotyledons</taxon>
        <taxon>Gunneridae</taxon>
        <taxon>Pentapetalae</taxon>
        <taxon>rosids</taxon>
        <taxon>malvids</taxon>
        <taxon>Malvales</taxon>
        <taxon>Malvaceae</taxon>
        <taxon>Malvoideae</taxon>
        <taxon>Gossypium</taxon>
    </lineage>
</organism>
<evidence type="ECO:0000313" key="3">
    <source>
        <dbReference type="Proteomes" id="UP000239757"/>
    </source>
</evidence>
<feature type="compositionally biased region" description="Pro residues" evidence="1">
    <location>
        <begin position="121"/>
        <end position="137"/>
    </location>
</feature>
<feature type="compositionally biased region" description="Basic and acidic residues" evidence="1">
    <location>
        <begin position="194"/>
        <end position="203"/>
    </location>
</feature>
<proteinExistence type="predicted"/>
<feature type="compositionally biased region" description="Polar residues" evidence="1">
    <location>
        <begin position="244"/>
        <end position="256"/>
    </location>
</feature>
<dbReference type="EMBL" id="KZ671650">
    <property type="protein sequence ID" value="PPR80820.1"/>
    <property type="molecule type" value="Genomic_DNA"/>
</dbReference>
<feature type="compositionally biased region" description="Low complexity" evidence="1">
    <location>
        <begin position="295"/>
        <end position="304"/>
    </location>
</feature>
<feature type="compositionally biased region" description="Basic and acidic residues" evidence="1">
    <location>
        <begin position="162"/>
        <end position="174"/>
    </location>
</feature>
<feature type="region of interest" description="Disordered" evidence="1">
    <location>
        <begin position="615"/>
        <end position="828"/>
    </location>
</feature>
<name>A0A2P5VPW1_GOSBA</name>
<feature type="compositionally biased region" description="Pro residues" evidence="1">
    <location>
        <begin position="81"/>
        <end position="94"/>
    </location>
</feature>
<feature type="region of interest" description="Disordered" evidence="1">
    <location>
        <begin position="519"/>
        <end position="563"/>
    </location>
</feature>